<dbReference type="FunFam" id="1.20.1050.10:FF:000030">
    <property type="entry name" value="Glutathione S-transferase S1"/>
    <property type="match status" value="1"/>
</dbReference>
<dbReference type="PANTHER" id="PTHR11571:SF224">
    <property type="entry name" value="HEMATOPOIETIC PROSTAGLANDIN D SYNTHASE"/>
    <property type="match status" value="1"/>
</dbReference>
<dbReference type="EMBL" id="HBUF01175483">
    <property type="protein sequence ID" value="CAG6653912.1"/>
    <property type="molecule type" value="Transcribed_RNA"/>
</dbReference>
<sequence>MGYEAFTTVQPAITLSYFNLTGLAEPIRLLLVYMNWNFTDHRIPYDQWLDVKKDYPFGKVPCFTMDGVQYHQSRAVGRYLARKAGLYGIGSEEDDMKIDMLVDTIDDMRQAVAGWYYEKDPILRKNKYNPMLLDTLPYYLSKLNIMARENNGFLLKKNQLTWADIYFTAVFDYVQEILRTDLTAKIGHLMEVTKHVLSIPKIRHWMETRPKSHLKF</sequence>
<proteinExistence type="inferred from homology"/>
<keyword evidence="2 7" id="KW-0808">Transferase</keyword>
<reference evidence="7" key="1">
    <citation type="submission" date="2021-05" db="EMBL/GenBank/DDBJ databases">
        <authorList>
            <person name="Alioto T."/>
            <person name="Alioto T."/>
            <person name="Gomez Garrido J."/>
        </authorList>
    </citation>
    <scope>NUCLEOTIDE SEQUENCE</scope>
</reference>
<evidence type="ECO:0000313" key="7">
    <source>
        <dbReference type="EMBL" id="CAG6653912.1"/>
    </source>
</evidence>
<evidence type="ECO:0000259" key="6">
    <source>
        <dbReference type="PROSITE" id="PS50405"/>
    </source>
</evidence>
<dbReference type="GO" id="GO:0004364">
    <property type="term" value="F:glutathione transferase activity"/>
    <property type="evidence" value="ECO:0007669"/>
    <property type="project" value="UniProtKB-EC"/>
</dbReference>
<dbReference type="CDD" id="cd03192">
    <property type="entry name" value="GST_C_Sigma_like"/>
    <property type="match status" value="1"/>
</dbReference>
<dbReference type="EMBL" id="HBUF01377523">
    <property type="protein sequence ID" value="CAG6728963.1"/>
    <property type="molecule type" value="Transcribed_RNA"/>
</dbReference>
<dbReference type="EC" id="2.5.1.18" evidence="1"/>
<comment type="similarity">
    <text evidence="3">Belongs to the GST superfamily. Sigma family.</text>
</comment>
<evidence type="ECO:0000256" key="4">
    <source>
        <dbReference type="ARBA" id="ARBA00047960"/>
    </source>
</evidence>
<dbReference type="GO" id="GO:0006749">
    <property type="term" value="P:glutathione metabolic process"/>
    <property type="evidence" value="ECO:0007669"/>
    <property type="project" value="TreeGrafter"/>
</dbReference>
<dbReference type="CDD" id="cd03039">
    <property type="entry name" value="GST_N_Sigma_like"/>
    <property type="match status" value="1"/>
</dbReference>
<feature type="domain" description="GST N-terminal" evidence="5">
    <location>
        <begin position="11"/>
        <end position="88"/>
    </location>
</feature>
<dbReference type="Gene3D" id="1.20.1050.10">
    <property type="match status" value="1"/>
</dbReference>
<dbReference type="SUPFAM" id="SSF47616">
    <property type="entry name" value="GST C-terminal domain-like"/>
    <property type="match status" value="1"/>
</dbReference>
<dbReference type="AlphaFoldDB" id="A0A8D8WB96"/>
<organism evidence="7">
    <name type="scientific">Cacopsylla melanoneura</name>
    <dbReference type="NCBI Taxonomy" id="428564"/>
    <lineage>
        <taxon>Eukaryota</taxon>
        <taxon>Metazoa</taxon>
        <taxon>Ecdysozoa</taxon>
        <taxon>Arthropoda</taxon>
        <taxon>Hexapoda</taxon>
        <taxon>Insecta</taxon>
        <taxon>Pterygota</taxon>
        <taxon>Neoptera</taxon>
        <taxon>Paraneoptera</taxon>
        <taxon>Hemiptera</taxon>
        <taxon>Sternorrhyncha</taxon>
        <taxon>Psylloidea</taxon>
        <taxon>Psyllidae</taxon>
        <taxon>Psyllinae</taxon>
        <taxon>Cacopsylla</taxon>
    </lineage>
</organism>
<dbReference type="InterPro" id="IPR010987">
    <property type="entry name" value="Glutathione-S-Trfase_C-like"/>
</dbReference>
<dbReference type="InterPro" id="IPR040079">
    <property type="entry name" value="Glutathione_S-Trfase"/>
</dbReference>
<feature type="domain" description="GST C-terminal" evidence="6">
    <location>
        <begin position="91"/>
        <end position="214"/>
    </location>
</feature>
<dbReference type="Pfam" id="PF02798">
    <property type="entry name" value="GST_N"/>
    <property type="match status" value="1"/>
</dbReference>
<dbReference type="SFLD" id="SFLDS00019">
    <property type="entry name" value="Glutathione_Transferase_(cytos"/>
    <property type="match status" value="1"/>
</dbReference>
<evidence type="ECO:0000256" key="3">
    <source>
        <dbReference type="ARBA" id="ARBA00038317"/>
    </source>
</evidence>
<evidence type="ECO:0000256" key="1">
    <source>
        <dbReference type="ARBA" id="ARBA00012452"/>
    </source>
</evidence>
<dbReference type="SUPFAM" id="SSF52833">
    <property type="entry name" value="Thioredoxin-like"/>
    <property type="match status" value="1"/>
</dbReference>
<accession>A0A8D8WB96</accession>
<dbReference type="SFLD" id="SFLDG00363">
    <property type="entry name" value="AMPS_(cytGST):_Alpha-__Mu-__Pi"/>
    <property type="match status" value="1"/>
</dbReference>
<protein>
    <recommendedName>
        <fullName evidence="1">glutathione transferase</fullName>
        <ecNumber evidence="1">2.5.1.18</ecNumber>
    </recommendedName>
</protein>
<dbReference type="InterPro" id="IPR004046">
    <property type="entry name" value="GST_C"/>
</dbReference>
<dbReference type="EMBL" id="HBUF01377522">
    <property type="protein sequence ID" value="CAG6728962.1"/>
    <property type="molecule type" value="Transcribed_RNA"/>
</dbReference>
<dbReference type="PANTHER" id="PTHR11571">
    <property type="entry name" value="GLUTATHIONE S-TRANSFERASE"/>
    <property type="match status" value="1"/>
</dbReference>
<dbReference type="EMBL" id="HBUF01175482">
    <property type="protein sequence ID" value="CAG6653911.1"/>
    <property type="molecule type" value="Transcribed_RNA"/>
</dbReference>
<evidence type="ECO:0000256" key="2">
    <source>
        <dbReference type="ARBA" id="ARBA00022679"/>
    </source>
</evidence>
<dbReference type="InterPro" id="IPR036282">
    <property type="entry name" value="Glutathione-S-Trfase_C_sf"/>
</dbReference>
<dbReference type="InterPro" id="IPR050213">
    <property type="entry name" value="GST_superfamily"/>
</dbReference>
<dbReference type="Gene3D" id="3.40.30.10">
    <property type="entry name" value="Glutaredoxin"/>
    <property type="match status" value="1"/>
</dbReference>
<dbReference type="PROSITE" id="PS50404">
    <property type="entry name" value="GST_NTER"/>
    <property type="match status" value="1"/>
</dbReference>
<dbReference type="InterPro" id="IPR036249">
    <property type="entry name" value="Thioredoxin-like_sf"/>
</dbReference>
<dbReference type="SFLD" id="SFLDG01205">
    <property type="entry name" value="AMPS.1"/>
    <property type="match status" value="1"/>
</dbReference>
<dbReference type="PROSITE" id="PS50405">
    <property type="entry name" value="GST_CTER"/>
    <property type="match status" value="1"/>
</dbReference>
<dbReference type="InterPro" id="IPR004045">
    <property type="entry name" value="Glutathione_S-Trfase_N"/>
</dbReference>
<name>A0A8D8WB96_9HEMI</name>
<comment type="catalytic activity">
    <reaction evidence="4">
        <text>RX + glutathione = an S-substituted glutathione + a halide anion + H(+)</text>
        <dbReference type="Rhea" id="RHEA:16437"/>
        <dbReference type="ChEBI" id="CHEBI:15378"/>
        <dbReference type="ChEBI" id="CHEBI:16042"/>
        <dbReference type="ChEBI" id="CHEBI:17792"/>
        <dbReference type="ChEBI" id="CHEBI:57925"/>
        <dbReference type="ChEBI" id="CHEBI:90779"/>
        <dbReference type="EC" id="2.5.1.18"/>
    </reaction>
</comment>
<dbReference type="Pfam" id="PF14497">
    <property type="entry name" value="GST_C_3"/>
    <property type="match status" value="1"/>
</dbReference>
<evidence type="ECO:0000259" key="5">
    <source>
        <dbReference type="PROSITE" id="PS50404"/>
    </source>
</evidence>